<protein>
    <submittedName>
        <fullName evidence="1">Uncharacterized protein</fullName>
    </submittedName>
</protein>
<evidence type="ECO:0000313" key="2">
    <source>
        <dbReference type="Proteomes" id="UP000032680"/>
    </source>
</evidence>
<dbReference type="Proteomes" id="UP000032680">
    <property type="component" value="Unassembled WGS sequence"/>
</dbReference>
<accession>A0A0D6P9R5</accession>
<dbReference type="AlphaFoldDB" id="A0A0D6P9R5"/>
<reference evidence="1 2" key="1">
    <citation type="submission" date="2012-11" db="EMBL/GenBank/DDBJ databases">
        <title>Whole genome sequence of Acidisphaera rubrifaciens HS-AP3.</title>
        <authorList>
            <person name="Azuma Y."/>
            <person name="Higashiura N."/>
            <person name="Hirakawa H."/>
            <person name="Matsushita K."/>
        </authorList>
    </citation>
    <scope>NUCLEOTIDE SEQUENCE [LARGE SCALE GENOMIC DNA]</scope>
    <source>
        <strain evidence="1 2">HS-AP3</strain>
    </source>
</reference>
<dbReference type="EMBL" id="BANB01000962">
    <property type="protein sequence ID" value="GAN78505.1"/>
    <property type="molecule type" value="Genomic_DNA"/>
</dbReference>
<sequence length="57" mass="6266">MAHALPRSCSLVDTNELNGPAPEGYVRLVNGYFAGLPLNRVAELLERNLRDMSAKQP</sequence>
<organism evidence="1 2">
    <name type="scientific">Acidisphaera rubrifaciens HS-AP3</name>
    <dbReference type="NCBI Taxonomy" id="1231350"/>
    <lineage>
        <taxon>Bacteria</taxon>
        <taxon>Pseudomonadati</taxon>
        <taxon>Pseudomonadota</taxon>
        <taxon>Alphaproteobacteria</taxon>
        <taxon>Acetobacterales</taxon>
        <taxon>Acetobacteraceae</taxon>
        <taxon>Acidisphaera</taxon>
    </lineage>
</organism>
<evidence type="ECO:0000313" key="1">
    <source>
        <dbReference type="EMBL" id="GAN78505.1"/>
    </source>
</evidence>
<proteinExistence type="predicted"/>
<name>A0A0D6P9R5_9PROT</name>
<comment type="caution">
    <text evidence="1">The sequence shown here is derived from an EMBL/GenBank/DDBJ whole genome shotgun (WGS) entry which is preliminary data.</text>
</comment>
<gene>
    <name evidence="1" type="ORF">Asru_0967_04</name>
</gene>
<keyword evidence="2" id="KW-1185">Reference proteome</keyword>